<name>A0AAE0Y440_9GAST</name>
<evidence type="ECO:0000313" key="2">
    <source>
        <dbReference type="Proteomes" id="UP001283361"/>
    </source>
</evidence>
<organism evidence="1 2">
    <name type="scientific">Elysia crispata</name>
    <name type="common">lettuce slug</name>
    <dbReference type="NCBI Taxonomy" id="231223"/>
    <lineage>
        <taxon>Eukaryota</taxon>
        <taxon>Metazoa</taxon>
        <taxon>Spiralia</taxon>
        <taxon>Lophotrochozoa</taxon>
        <taxon>Mollusca</taxon>
        <taxon>Gastropoda</taxon>
        <taxon>Heterobranchia</taxon>
        <taxon>Euthyneura</taxon>
        <taxon>Panpulmonata</taxon>
        <taxon>Sacoglossa</taxon>
        <taxon>Placobranchoidea</taxon>
        <taxon>Plakobranchidae</taxon>
        <taxon>Elysia</taxon>
    </lineage>
</organism>
<accession>A0AAE0Y440</accession>
<dbReference type="EMBL" id="JAWDGP010006961">
    <property type="protein sequence ID" value="KAK3732410.1"/>
    <property type="molecule type" value="Genomic_DNA"/>
</dbReference>
<proteinExistence type="predicted"/>
<protein>
    <submittedName>
        <fullName evidence="1">Uncharacterized protein</fullName>
    </submittedName>
</protein>
<dbReference type="Proteomes" id="UP001283361">
    <property type="component" value="Unassembled WGS sequence"/>
</dbReference>
<sequence>MNFVRCNSYLDFRRGRCKNNLTLTLQVYPRTARCIFIPHTDQSTHTAVKRRSHQNFSSKMVLTKRFRLEEKSFPM</sequence>
<reference evidence="1" key="1">
    <citation type="journal article" date="2023" name="G3 (Bethesda)">
        <title>A reference genome for the long-term kleptoplast-retaining sea slug Elysia crispata morphotype clarki.</title>
        <authorList>
            <person name="Eastman K.E."/>
            <person name="Pendleton A.L."/>
            <person name="Shaikh M.A."/>
            <person name="Suttiyut T."/>
            <person name="Ogas R."/>
            <person name="Tomko P."/>
            <person name="Gavelis G."/>
            <person name="Widhalm J.R."/>
            <person name="Wisecaver J.H."/>
        </authorList>
    </citation>
    <scope>NUCLEOTIDE SEQUENCE</scope>
    <source>
        <strain evidence="1">ECLA1</strain>
    </source>
</reference>
<comment type="caution">
    <text evidence="1">The sequence shown here is derived from an EMBL/GenBank/DDBJ whole genome shotgun (WGS) entry which is preliminary data.</text>
</comment>
<evidence type="ECO:0000313" key="1">
    <source>
        <dbReference type="EMBL" id="KAK3732410.1"/>
    </source>
</evidence>
<gene>
    <name evidence="1" type="ORF">RRG08_053806</name>
</gene>
<dbReference type="AlphaFoldDB" id="A0AAE0Y440"/>
<keyword evidence="2" id="KW-1185">Reference proteome</keyword>